<proteinExistence type="predicted"/>
<protein>
    <submittedName>
        <fullName evidence="1">Uncharacterized protein</fullName>
    </submittedName>
</protein>
<organism evidence="1 2">
    <name type="scientific">Botrimarina colliarenosi</name>
    <dbReference type="NCBI Taxonomy" id="2528001"/>
    <lineage>
        <taxon>Bacteria</taxon>
        <taxon>Pseudomonadati</taxon>
        <taxon>Planctomycetota</taxon>
        <taxon>Planctomycetia</taxon>
        <taxon>Pirellulales</taxon>
        <taxon>Lacipirellulaceae</taxon>
        <taxon>Botrimarina</taxon>
    </lineage>
</organism>
<dbReference type="Proteomes" id="UP000317421">
    <property type="component" value="Unassembled WGS sequence"/>
</dbReference>
<comment type="caution">
    <text evidence="1">The sequence shown here is derived from an EMBL/GenBank/DDBJ whole genome shotgun (WGS) entry which is preliminary data.</text>
</comment>
<gene>
    <name evidence="1" type="ORF">Pla108_05710</name>
</gene>
<evidence type="ECO:0000313" key="2">
    <source>
        <dbReference type="Proteomes" id="UP000317421"/>
    </source>
</evidence>
<dbReference type="EMBL" id="SJPR01000001">
    <property type="protein sequence ID" value="TWT99628.1"/>
    <property type="molecule type" value="Genomic_DNA"/>
</dbReference>
<dbReference type="OrthoDB" id="582965at2"/>
<name>A0A5C6AK54_9BACT</name>
<accession>A0A5C6AK54</accession>
<sequence length="244" mass="26767">MGAFYGNITFKGTTGDKVVELLARRRAAVVPAGPKIGVAYDKVCDEQDTESISKLTEVLSRELGCVALAVLVHDDDVFWHLCYESGRLIAEYNSNSSYFDPKVKRRPSPSGVDAHALCQIFDHGSPKDLERILSSTKYAFETDRHRDMAKELGLPPVAVGTAFASLNDDEHPSGVASMPILWAADPPEEESQQLRNDRELIAKLGPENPARNCRREGCEGGCVDKSVLCLAHHFEMVTGRPLPS</sequence>
<dbReference type="AlphaFoldDB" id="A0A5C6AK54"/>
<evidence type="ECO:0000313" key="1">
    <source>
        <dbReference type="EMBL" id="TWT99628.1"/>
    </source>
</evidence>
<keyword evidence="2" id="KW-1185">Reference proteome</keyword>
<reference evidence="1 2" key="1">
    <citation type="submission" date="2019-02" db="EMBL/GenBank/DDBJ databases">
        <title>Deep-cultivation of Planctomycetes and their phenomic and genomic characterization uncovers novel biology.</title>
        <authorList>
            <person name="Wiegand S."/>
            <person name="Jogler M."/>
            <person name="Boedeker C."/>
            <person name="Pinto D."/>
            <person name="Vollmers J."/>
            <person name="Rivas-Marin E."/>
            <person name="Kohn T."/>
            <person name="Peeters S.H."/>
            <person name="Heuer A."/>
            <person name="Rast P."/>
            <person name="Oberbeckmann S."/>
            <person name="Bunk B."/>
            <person name="Jeske O."/>
            <person name="Meyerdierks A."/>
            <person name="Storesund J.E."/>
            <person name="Kallscheuer N."/>
            <person name="Luecker S."/>
            <person name="Lage O.M."/>
            <person name="Pohl T."/>
            <person name="Merkel B.J."/>
            <person name="Hornburger P."/>
            <person name="Mueller R.-W."/>
            <person name="Bruemmer F."/>
            <person name="Labrenz M."/>
            <person name="Spormann A.M."/>
            <person name="Op Den Camp H."/>
            <person name="Overmann J."/>
            <person name="Amann R."/>
            <person name="Jetten M.S.M."/>
            <person name="Mascher T."/>
            <person name="Medema M.H."/>
            <person name="Devos D.P."/>
            <person name="Kaster A.-K."/>
            <person name="Ovreas L."/>
            <person name="Rohde M."/>
            <person name="Galperin M.Y."/>
            <person name="Jogler C."/>
        </authorList>
    </citation>
    <scope>NUCLEOTIDE SEQUENCE [LARGE SCALE GENOMIC DNA]</scope>
    <source>
        <strain evidence="1 2">Pla108</strain>
    </source>
</reference>
<dbReference type="RefSeq" id="WP_146442667.1">
    <property type="nucleotide sequence ID" value="NZ_SJPR01000001.1"/>
</dbReference>